<accession>A0A820FRX8</accession>
<evidence type="ECO:0000313" key="1">
    <source>
        <dbReference type="EMBL" id="CAF4265455.1"/>
    </source>
</evidence>
<evidence type="ECO:0000313" key="2">
    <source>
        <dbReference type="Proteomes" id="UP000663836"/>
    </source>
</evidence>
<comment type="caution">
    <text evidence="1">The sequence shown here is derived from an EMBL/GenBank/DDBJ whole genome shotgun (WGS) entry which is preliminary data.</text>
</comment>
<sequence>AEFLLFQLFNYVIARLPRDQQAKQQMIQICRQYYRGNTAELKLIDQCGKEYQHTHAVHWYSKESFVYKLINKALRTEDIGQKN</sequence>
<dbReference type="EMBL" id="CAJOBD010025848">
    <property type="protein sequence ID" value="CAF4265455.1"/>
    <property type="molecule type" value="Genomic_DNA"/>
</dbReference>
<dbReference type="Proteomes" id="UP000663836">
    <property type="component" value="Unassembled WGS sequence"/>
</dbReference>
<feature type="non-terminal residue" evidence="1">
    <location>
        <position position="1"/>
    </location>
</feature>
<organism evidence="1 2">
    <name type="scientific">Rotaria sordida</name>
    <dbReference type="NCBI Taxonomy" id="392033"/>
    <lineage>
        <taxon>Eukaryota</taxon>
        <taxon>Metazoa</taxon>
        <taxon>Spiralia</taxon>
        <taxon>Gnathifera</taxon>
        <taxon>Rotifera</taxon>
        <taxon>Eurotatoria</taxon>
        <taxon>Bdelloidea</taxon>
        <taxon>Philodinida</taxon>
        <taxon>Philodinidae</taxon>
        <taxon>Rotaria</taxon>
    </lineage>
</organism>
<gene>
    <name evidence="1" type="ORF">JBS370_LOCUS39229</name>
</gene>
<protein>
    <submittedName>
        <fullName evidence="1">Uncharacterized protein</fullName>
    </submittedName>
</protein>
<reference evidence="1" key="1">
    <citation type="submission" date="2021-02" db="EMBL/GenBank/DDBJ databases">
        <authorList>
            <person name="Nowell W R."/>
        </authorList>
    </citation>
    <scope>NUCLEOTIDE SEQUENCE</scope>
</reference>
<proteinExistence type="predicted"/>
<name>A0A820FRX8_9BILA</name>
<dbReference type="AlphaFoldDB" id="A0A820FRX8"/>